<evidence type="ECO:0000256" key="6">
    <source>
        <dbReference type="PROSITE-ProRule" id="PRU00433"/>
    </source>
</evidence>
<keyword evidence="3 6" id="KW-0479">Metal-binding</keyword>
<organism evidence="9 10">
    <name type="scientific">Comamonas odontotermitis</name>
    <dbReference type="NCBI Taxonomy" id="379895"/>
    <lineage>
        <taxon>Bacteria</taxon>
        <taxon>Pseudomonadati</taxon>
        <taxon>Pseudomonadota</taxon>
        <taxon>Betaproteobacteria</taxon>
        <taxon>Burkholderiales</taxon>
        <taxon>Comamonadaceae</taxon>
        <taxon>Comamonas</taxon>
    </lineage>
</organism>
<dbReference type="SUPFAM" id="SSF46626">
    <property type="entry name" value="Cytochrome c"/>
    <property type="match status" value="1"/>
</dbReference>
<accession>A0ABR6RBW3</accession>
<evidence type="ECO:0000256" key="2">
    <source>
        <dbReference type="ARBA" id="ARBA00022617"/>
    </source>
</evidence>
<dbReference type="PROSITE" id="PS51007">
    <property type="entry name" value="CYTC"/>
    <property type="match status" value="1"/>
</dbReference>
<keyword evidence="7" id="KW-0732">Signal</keyword>
<dbReference type="EMBL" id="JACHKZ010000003">
    <property type="protein sequence ID" value="MBB6576652.1"/>
    <property type="molecule type" value="Genomic_DNA"/>
</dbReference>
<evidence type="ECO:0000313" key="9">
    <source>
        <dbReference type="EMBL" id="MBB6576652.1"/>
    </source>
</evidence>
<dbReference type="RefSeq" id="WP_184705341.1">
    <property type="nucleotide sequence ID" value="NZ_JACHKZ010000003.1"/>
</dbReference>
<dbReference type="PRINTS" id="PR00605">
    <property type="entry name" value="CYTCHROMECIC"/>
</dbReference>
<keyword evidence="5 6" id="KW-0408">Iron</keyword>
<protein>
    <submittedName>
        <fullName evidence="9">Mono/diheme cytochrome c family protein</fullName>
    </submittedName>
</protein>
<evidence type="ECO:0000259" key="8">
    <source>
        <dbReference type="PROSITE" id="PS51007"/>
    </source>
</evidence>
<evidence type="ECO:0000256" key="3">
    <source>
        <dbReference type="ARBA" id="ARBA00022723"/>
    </source>
</evidence>
<evidence type="ECO:0000256" key="7">
    <source>
        <dbReference type="SAM" id="SignalP"/>
    </source>
</evidence>
<reference evidence="9 10" key="1">
    <citation type="submission" date="2020-08" db="EMBL/GenBank/DDBJ databases">
        <title>Functional genomics of gut bacteria from endangered species of beetles.</title>
        <authorList>
            <person name="Carlos-Shanley C."/>
        </authorList>
    </citation>
    <scope>NUCLEOTIDE SEQUENCE [LARGE SCALE GENOMIC DNA]</scope>
    <source>
        <strain evidence="9 10">S00124</strain>
    </source>
</reference>
<keyword evidence="4" id="KW-0249">Electron transport</keyword>
<dbReference type="InterPro" id="IPR036909">
    <property type="entry name" value="Cyt_c-like_dom_sf"/>
</dbReference>
<dbReference type="InterPro" id="IPR051459">
    <property type="entry name" value="Cytochrome_c-type_DH"/>
</dbReference>
<evidence type="ECO:0000256" key="5">
    <source>
        <dbReference type="ARBA" id="ARBA00023004"/>
    </source>
</evidence>
<gene>
    <name evidence="9" type="ORF">HNP33_000700</name>
</gene>
<keyword evidence="10" id="KW-1185">Reference proteome</keyword>
<dbReference type="InterPro" id="IPR009056">
    <property type="entry name" value="Cyt_c-like_dom"/>
</dbReference>
<evidence type="ECO:0000256" key="1">
    <source>
        <dbReference type="ARBA" id="ARBA00022448"/>
    </source>
</evidence>
<name>A0ABR6RBW3_9BURK</name>
<dbReference type="PANTHER" id="PTHR35008:SF9">
    <property type="entry name" value="CYTOCHROME C DOMAIN-CONTAINING PROTEIN"/>
    <property type="match status" value="1"/>
</dbReference>
<evidence type="ECO:0000256" key="4">
    <source>
        <dbReference type="ARBA" id="ARBA00022982"/>
    </source>
</evidence>
<evidence type="ECO:0000313" key="10">
    <source>
        <dbReference type="Proteomes" id="UP000562492"/>
    </source>
</evidence>
<feature type="domain" description="Cytochrome c" evidence="8">
    <location>
        <begin position="51"/>
        <end position="130"/>
    </location>
</feature>
<comment type="caution">
    <text evidence="9">The sequence shown here is derived from an EMBL/GenBank/DDBJ whole genome shotgun (WGS) entry which is preliminary data.</text>
</comment>
<sequence length="158" mass="16657">MKTLAFLLAAGAAACGLAYAQSNHAPTAEEVKAQSSANGPFGGFSDNKITFSQQGGEKIYQSLCQGCHMVNGQGAQGAGFYPALAKNPKLAAGAYPVIVVSRGLHGMPSFANRLTDEQIADVVNYVRTHFGNDYKDAVKPEDVKPMRPDAASFNDSWG</sequence>
<proteinExistence type="predicted"/>
<keyword evidence="1" id="KW-0813">Transport</keyword>
<dbReference type="Proteomes" id="UP000562492">
    <property type="component" value="Unassembled WGS sequence"/>
</dbReference>
<dbReference type="InterPro" id="IPR008168">
    <property type="entry name" value="Cyt_C_IC"/>
</dbReference>
<dbReference type="Pfam" id="PF13442">
    <property type="entry name" value="Cytochrome_CBB3"/>
    <property type="match status" value="1"/>
</dbReference>
<dbReference type="PANTHER" id="PTHR35008">
    <property type="entry name" value="BLL4482 PROTEIN-RELATED"/>
    <property type="match status" value="1"/>
</dbReference>
<feature type="signal peptide" evidence="7">
    <location>
        <begin position="1"/>
        <end position="20"/>
    </location>
</feature>
<feature type="chain" id="PRO_5045989402" evidence="7">
    <location>
        <begin position="21"/>
        <end position="158"/>
    </location>
</feature>
<keyword evidence="2 6" id="KW-0349">Heme</keyword>
<dbReference type="Gene3D" id="1.10.760.10">
    <property type="entry name" value="Cytochrome c-like domain"/>
    <property type="match status" value="1"/>
</dbReference>
<dbReference type="PROSITE" id="PS51257">
    <property type="entry name" value="PROKAR_LIPOPROTEIN"/>
    <property type="match status" value="1"/>
</dbReference>